<protein>
    <submittedName>
        <fullName evidence="1">Uncharacterized protein</fullName>
    </submittedName>
</protein>
<proteinExistence type="predicted"/>
<dbReference type="GeneID" id="26628794"/>
<dbReference type="KEGG" id="vg:26628794"/>
<accession>A0A088FQ95</accession>
<dbReference type="EMBL" id="KM363596">
    <property type="protein sequence ID" value="AIM50410.1"/>
    <property type="molecule type" value="Genomic_DNA"/>
</dbReference>
<evidence type="ECO:0000313" key="1">
    <source>
        <dbReference type="EMBL" id="AIM50410.1"/>
    </source>
</evidence>
<dbReference type="Proteomes" id="UP000029352">
    <property type="component" value="Segment"/>
</dbReference>
<sequence>MVNVAEQYPAHTDTNGVTWFRPARDPGLDFSQWGWTSQREQAHPDYRAHYDAQTGGLHPARPCGGDCAGCVETAEGAAPYRWGFPLARRWLCRTCQTPCSADRPFCSDVCAAAGVEAGPHTVVHTDTGDTAPCAGPAGCLPCHVTEREASVQAKAEERATAYGRALAQVFELAGGGLAIVPRDPLPVEPLGELGDEWTHAGYVDETQGGFLW</sequence>
<evidence type="ECO:0000313" key="2">
    <source>
        <dbReference type="Proteomes" id="UP000029352"/>
    </source>
</evidence>
<reference evidence="1 2" key="1">
    <citation type="submission" date="2014-08" db="EMBL/GenBank/DDBJ databases">
        <authorList>
            <person name="Isern S."/>
            <person name="Ashley B.D."/>
            <person name="Baer T.D."/>
            <person name="Czarnecki K.W."/>
            <person name="Deneweth R.M."/>
            <person name="Gatt S.M."/>
            <person name="Jenkins M."/>
            <person name="Lang J.F."/>
            <person name="Marfizo C.J."/>
            <person name="McMahon C.W."/>
            <person name="Power T.R."/>
            <person name="Rosales K.A."/>
            <person name="Walter R.S."/>
            <person name="Wozny M.J."/>
            <person name="Yori S."/>
            <person name="Michael S.F."/>
            <person name="Anders K.R."/>
            <person name="Braun M.A."/>
            <person name="Delesalle V.A."/>
            <person name="Hughes L.E."/>
            <person name="Ware V.C."/>
            <person name="Bradley K.W."/>
            <person name="Barker L.P."/>
            <person name="Asai D.J."/>
            <person name="Bowman C.A."/>
            <person name="Russell D.A."/>
            <person name="Pope W.H."/>
            <person name="Jacobs-Sera D."/>
            <person name="Hendrix R.W."/>
            <person name="Hatfull G.F."/>
        </authorList>
    </citation>
    <scope>NUCLEOTIDE SEQUENCE [LARGE SCALE GENOMIC DNA]</scope>
</reference>
<name>A0A088FQ95_9CAUD</name>
<dbReference type="OrthoDB" id="14587at10239"/>
<keyword evidence="2" id="KW-1185">Reference proteome</keyword>
<gene>
    <name evidence="1" type="ORF">PBI_OMNICRON_77</name>
</gene>
<dbReference type="RefSeq" id="YP_009201709.1">
    <property type="nucleotide sequence ID" value="NC_028832.1"/>
</dbReference>
<organism evidence="1 2">
    <name type="scientific">Mycobacterium phage Omnicron</name>
    <dbReference type="NCBI Taxonomy" id="1541819"/>
    <lineage>
        <taxon>Viruses</taxon>
        <taxon>Duplodnaviria</taxon>
        <taxon>Heunggongvirae</taxon>
        <taxon>Uroviricota</taxon>
        <taxon>Caudoviricetes</taxon>
        <taxon>Weiservirinae</taxon>
        <taxon>Kratiovirus</taxon>
        <taxon>Kratiovirus omnicron</taxon>
    </lineage>
</organism>